<organism evidence="3 4">
    <name type="scientific">Byssothecium circinans</name>
    <dbReference type="NCBI Taxonomy" id="147558"/>
    <lineage>
        <taxon>Eukaryota</taxon>
        <taxon>Fungi</taxon>
        <taxon>Dikarya</taxon>
        <taxon>Ascomycota</taxon>
        <taxon>Pezizomycotina</taxon>
        <taxon>Dothideomycetes</taxon>
        <taxon>Pleosporomycetidae</taxon>
        <taxon>Pleosporales</taxon>
        <taxon>Massarineae</taxon>
        <taxon>Massarinaceae</taxon>
        <taxon>Byssothecium</taxon>
    </lineage>
</organism>
<dbReference type="OrthoDB" id="20872at2759"/>
<accession>A0A6A5TPH1</accession>
<name>A0A6A5TPH1_9PLEO</name>
<sequence>MSIVEHYERCLNEFHYLSGLLYSSNTSSIAVRADVDEEIDRYKLWAGNVGAHQSGKNYSLSLDYRLREASFYRDRVIDLLAVLERHLQKAITTQQGIQPAYDDDSVAGSENESLDFGEIEEVGDNTEGSSWDISDTDSEVSLGEQLRQHSMANSASTSYAPKETSGNNFISLHAITHTINCLYQLPLRRPAPISRIREESEHELRHFEHFDILYVKDKFPLLAEPIAVRLGKLITRRRQLLQYRKGHQEKLQQPSSTGTRPQLTSAFATTNKVKRPVEETPSEPTIRANSQKTKTTTQTKATTANIEHIKHDLGRIPESRPATSVAASESTRKLRLYIPPRPLLKTRANELGLNVLKTERTRRSEFFECNYCRLLPTITSDLMWKRHVLSDLQPYVCTFSNCDLSSHFFADRDTWYAHETQHHRVEFHCNTASHHAFLDEKSFREHMKTAHNTALQIQHSEALQNIFQRPTHSMKGNCNLCMRHTTKLKLHISRHLEQLALFAIPRADYLADDDADDADSNAANRNVGDSVEKQTSVSDAESEGTPSSSSGSKVSRGSYKVGDYAEQESGDDTSVVDQAEPIPDEDAFSWDFATDKFQSARLEQSEPPPIQNLTDPGRRYKLDKGNDPQIAKWVLERGDSDWADVEPVQNSVSLHRYQDHALTVKSRTQIEAAIKALYNPVLIQKIEHLVEQENAILQRRRPDLQWKIAAVESNWKDGFQLLLSYNSRDSELERVVIILKTYVSSLSQPLFQEPTDSESLTKDQLNSSARGVFNEWNQRYNEPDLTYEEFFKPPELREENCAPAIPINPNEGVPDMRVYTAQEERSADREKRPRAFTFRLIQPSPPNSPKIAGSSTIPPPHIDWQIPPRATDK</sequence>
<proteinExistence type="predicted"/>
<keyword evidence="4" id="KW-1185">Reference proteome</keyword>
<feature type="region of interest" description="Disordered" evidence="1">
    <location>
        <begin position="246"/>
        <end position="301"/>
    </location>
</feature>
<evidence type="ECO:0000313" key="4">
    <source>
        <dbReference type="Proteomes" id="UP000800035"/>
    </source>
</evidence>
<feature type="region of interest" description="Disordered" evidence="1">
    <location>
        <begin position="520"/>
        <end position="558"/>
    </location>
</feature>
<dbReference type="InterPro" id="IPR058925">
    <property type="entry name" value="zf-C2H2_AcuF"/>
</dbReference>
<dbReference type="AlphaFoldDB" id="A0A6A5TPH1"/>
<evidence type="ECO:0000259" key="2">
    <source>
        <dbReference type="Pfam" id="PF26082"/>
    </source>
</evidence>
<evidence type="ECO:0000313" key="3">
    <source>
        <dbReference type="EMBL" id="KAF1954595.1"/>
    </source>
</evidence>
<dbReference type="Proteomes" id="UP000800035">
    <property type="component" value="Unassembled WGS sequence"/>
</dbReference>
<feature type="region of interest" description="Disordered" evidence="1">
    <location>
        <begin position="840"/>
        <end position="873"/>
    </location>
</feature>
<protein>
    <recommendedName>
        <fullName evidence="2">Oxidoreductase acuF-like C2H2 type zinc-finger domain-containing protein</fullName>
    </recommendedName>
</protein>
<dbReference type="Pfam" id="PF26082">
    <property type="entry name" value="zf-C2H2_AcuF"/>
    <property type="match status" value="1"/>
</dbReference>
<gene>
    <name evidence="3" type="ORF">CC80DRAFT_536757</name>
</gene>
<feature type="domain" description="Oxidoreductase acuF-like C2H2 type zinc-finger" evidence="2">
    <location>
        <begin position="365"/>
        <end position="392"/>
    </location>
</feature>
<evidence type="ECO:0000256" key="1">
    <source>
        <dbReference type="SAM" id="MobiDB-lite"/>
    </source>
</evidence>
<feature type="compositionally biased region" description="Low complexity" evidence="1">
    <location>
        <begin position="543"/>
        <end position="558"/>
    </location>
</feature>
<feature type="region of interest" description="Disordered" evidence="1">
    <location>
        <begin position="600"/>
        <end position="622"/>
    </location>
</feature>
<dbReference type="PANTHER" id="PTHR35391:SF7">
    <property type="entry name" value="C2H2-TYPE DOMAIN-CONTAINING PROTEIN"/>
    <property type="match status" value="1"/>
</dbReference>
<dbReference type="EMBL" id="ML976998">
    <property type="protein sequence ID" value="KAF1954595.1"/>
    <property type="molecule type" value="Genomic_DNA"/>
</dbReference>
<feature type="compositionally biased region" description="Low complexity" evidence="1">
    <location>
        <begin position="291"/>
        <end position="301"/>
    </location>
</feature>
<dbReference type="PANTHER" id="PTHR35391">
    <property type="entry name" value="C2H2-TYPE DOMAIN-CONTAINING PROTEIN-RELATED"/>
    <property type="match status" value="1"/>
</dbReference>
<reference evidence="3" key="1">
    <citation type="journal article" date="2020" name="Stud. Mycol.">
        <title>101 Dothideomycetes genomes: a test case for predicting lifestyles and emergence of pathogens.</title>
        <authorList>
            <person name="Haridas S."/>
            <person name="Albert R."/>
            <person name="Binder M."/>
            <person name="Bloem J."/>
            <person name="Labutti K."/>
            <person name="Salamov A."/>
            <person name="Andreopoulos B."/>
            <person name="Baker S."/>
            <person name="Barry K."/>
            <person name="Bills G."/>
            <person name="Bluhm B."/>
            <person name="Cannon C."/>
            <person name="Castanera R."/>
            <person name="Culley D."/>
            <person name="Daum C."/>
            <person name="Ezra D."/>
            <person name="Gonzalez J."/>
            <person name="Henrissat B."/>
            <person name="Kuo A."/>
            <person name="Liang C."/>
            <person name="Lipzen A."/>
            <person name="Lutzoni F."/>
            <person name="Magnuson J."/>
            <person name="Mondo S."/>
            <person name="Nolan M."/>
            <person name="Ohm R."/>
            <person name="Pangilinan J."/>
            <person name="Park H.-J."/>
            <person name="Ramirez L."/>
            <person name="Alfaro M."/>
            <person name="Sun H."/>
            <person name="Tritt A."/>
            <person name="Yoshinaga Y."/>
            <person name="Zwiers L.-H."/>
            <person name="Turgeon B."/>
            <person name="Goodwin S."/>
            <person name="Spatafora J."/>
            <person name="Crous P."/>
            <person name="Grigoriev I."/>
        </authorList>
    </citation>
    <scope>NUCLEOTIDE SEQUENCE</scope>
    <source>
        <strain evidence="3">CBS 675.92</strain>
    </source>
</reference>
<feature type="compositionally biased region" description="Polar residues" evidence="1">
    <location>
        <begin position="251"/>
        <end position="271"/>
    </location>
</feature>